<evidence type="ECO:0000313" key="2">
    <source>
        <dbReference type="EMBL" id="EJU03518.1"/>
    </source>
</evidence>
<dbReference type="OrthoDB" id="421374at2759"/>
<dbReference type="RefSeq" id="XP_040630412.1">
    <property type="nucleotide sequence ID" value="XM_040768130.1"/>
</dbReference>
<dbReference type="Pfam" id="PF12657">
    <property type="entry name" value="TFIIIC_delta"/>
    <property type="match status" value="1"/>
</dbReference>
<accession>M5GER7</accession>
<organism evidence="2 3">
    <name type="scientific">Dacryopinax primogenitus (strain DJM 731)</name>
    <name type="common">Brown rot fungus</name>
    <dbReference type="NCBI Taxonomy" id="1858805"/>
    <lineage>
        <taxon>Eukaryota</taxon>
        <taxon>Fungi</taxon>
        <taxon>Dikarya</taxon>
        <taxon>Basidiomycota</taxon>
        <taxon>Agaricomycotina</taxon>
        <taxon>Dacrymycetes</taxon>
        <taxon>Dacrymycetales</taxon>
        <taxon>Dacrymycetaceae</taxon>
        <taxon>Dacryopinax</taxon>
    </lineage>
</organism>
<dbReference type="STRING" id="1858805.M5GER7"/>
<dbReference type="GO" id="GO:0004402">
    <property type="term" value="F:histone acetyltransferase activity"/>
    <property type="evidence" value="ECO:0007669"/>
    <property type="project" value="InterPro"/>
</dbReference>
<dbReference type="InterPro" id="IPR044230">
    <property type="entry name" value="GTF3C4"/>
</dbReference>
<dbReference type="SUPFAM" id="SSF50978">
    <property type="entry name" value="WD40 repeat-like"/>
    <property type="match status" value="1"/>
</dbReference>
<dbReference type="Proteomes" id="UP000030653">
    <property type="component" value="Unassembled WGS sequence"/>
</dbReference>
<dbReference type="GeneID" id="63683192"/>
<dbReference type="EMBL" id="JH795859">
    <property type="protein sequence ID" value="EJU03518.1"/>
    <property type="molecule type" value="Genomic_DNA"/>
</dbReference>
<evidence type="ECO:0000313" key="3">
    <source>
        <dbReference type="Proteomes" id="UP000030653"/>
    </source>
</evidence>
<dbReference type="Gene3D" id="2.130.10.10">
    <property type="entry name" value="YVTN repeat-like/Quinoprotein amine dehydrogenase"/>
    <property type="match status" value="1"/>
</dbReference>
<dbReference type="HOGENOM" id="CLU_008513_0_0_1"/>
<dbReference type="InterPro" id="IPR024761">
    <property type="entry name" value="TFIIIC_delta_N"/>
</dbReference>
<feature type="domain" description="Transcription factor IIIC 90kDa subunit N-terminal" evidence="1">
    <location>
        <begin position="29"/>
        <end position="309"/>
    </location>
</feature>
<sequence length="719" mass="77586">MVWKPDIHIAVELSAPPARSCPTAIQQNEDGQFGVLIKEGIHILTPDIGLAYDPGTADVATVPALRKPDREPLKVYRAVAEIALGDHIAWADESLDMATMVPGSVSIQCKDFAWSPIGLGQDGRCLLAVLTTNLEVFMYGAGKNYVDGQWLRVFTLTDALLETAKSSAINGKAKVSSLRRTLQAQTTALAWSAAVRASGVPSSRDLSLLALGSRAGTVSLWRSGKRQATVVLGEEWVAHLSWAGWLQMDADTVASVLACGLSDGSVHLVTVTQKITDHSFDEVQAVPSPALVQPDLRGLTALRWVYLQTYPLHVLVYAKPGLLGLIAPTGSGLDWVGERRLVVQKQPVFLGSTALGIPSGLDYLVKEDALLVSYSDGSIHVIHSVSTDPTLEMPGSRLQSAEITRAMRRTCMDIEGPGTPHVAVMQTFGCHLVSSGVALWSYQKTLPTFIDYVPEFGQITSVTLAKLFDPSHDTTQSLQNVQSLCFRPTPPFGPPVRLAPKLLPIYLDLEANRNSDAIRSELDHLLDASPSQSTDASLSRSSLTWKTPDTEDLLRCQLIVDLIDGDEITTLRNKLAILKLANKFGYSFADRIPYVQTLILALIFAALSYTAADPSSLLLANDPVFARRIVSISQCMPISIGTDVAVQALAASNKVDQLMPSSTETDGNSDGIELNGSIDVGDICVVCKASMPVRSLEMAHCSNGHVWGKFFRSFSSCEI</sequence>
<gene>
    <name evidence="2" type="ORF">DACRYDRAFT_105677</name>
</gene>
<keyword evidence="3" id="KW-1185">Reference proteome</keyword>
<dbReference type="AlphaFoldDB" id="M5GER7"/>
<dbReference type="PANTHER" id="PTHR15496">
    <property type="entry name" value="GENERAL TRANSCRIPTION FACTOR 3C POLYPEPTIDE 4 FAMILY"/>
    <property type="match status" value="1"/>
</dbReference>
<dbReference type="GO" id="GO:0000127">
    <property type="term" value="C:transcription factor TFIIIC complex"/>
    <property type="evidence" value="ECO:0007669"/>
    <property type="project" value="InterPro"/>
</dbReference>
<dbReference type="InterPro" id="IPR015943">
    <property type="entry name" value="WD40/YVTN_repeat-like_dom_sf"/>
</dbReference>
<dbReference type="PANTHER" id="PTHR15496:SF2">
    <property type="entry name" value="GENERAL TRANSCRIPTION FACTOR 3C POLYPEPTIDE 4"/>
    <property type="match status" value="1"/>
</dbReference>
<reference evidence="2 3" key="1">
    <citation type="journal article" date="2012" name="Science">
        <title>The Paleozoic origin of enzymatic lignin decomposition reconstructed from 31 fungal genomes.</title>
        <authorList>
            <person name="Floudas D."/>
            <person name="Binder M."/>
            <person name="Riley R."/>
            <person name="Barry K."/>
            <person name="Blanchette R.A."/>
            <person name="Henrissat B."/>
            <person name="Martinez A.T."/>
            <person name="Otillar R."/>
            <person name="Spatafora J.W."/>
            <person name="Yadav J.S."/>
            <person name="Aerts A."/>
            <person name="Benoit I."/>
            <person name="Boyd A."/>
            <person name="Carlson A."/>
            <person name="Copeland A."/>
            <person name="Coutinho P.M."/>
            <person name="de Vries R.P."/>
            <person name="Ferreira P."/>
            <person name="Findley K."/>
            <person name="Foster B."/>
            <person name="Gaskell J."/>
            <person name="Glotzer D."/>
            <person name="Gorecki P."/>
            <person name="Heitman J."/>
            <person name="Hesse C."/>
            <person name="Hori C."/>
            <person name="Igarashi K."/>
            <person name="Jurgens J.A."/>
            <person name="Kallen N."/>
            <person name="Kersten P."/>
            <person name="Kohler A."/>
            <person name="Kuees U."/>
            <person name="Kumar T.K.A."/>
            <person name="Kuo A."/>
            <person name="LaButti K."/>
            <person name="Larrondo L.F."/>
            <person name="Lindquist E."/>
            <person name="Ling A."/>
            <person name="Lombard V."/>
            <person name="Lucas S."/>
            <person name="Lundell T."/>
            <person name="Martin R."/>
            <person name="McLaughlin D.J."/>
            <person name="Morgenstern I."/>
            <person name="Morin E."/>
            <person name="Murat C."/>
            <person name="Nagy L.G."/>
            <person name="Nolan M."/>
            <person name="Ohm R.A."/>
            <person name="Patyshakuliyeva A."/>
            <person name="Rokas A."/>
            <person name="Ruiz-Duenas F.J."/>
            <person name="Sabat G."/>
            <person name="Salamov A."/>
            <person name="Samejima M."/>
            <person name="Schmutz J."/>
            <person name="Slot J.C."/>
            <person name="St John F."/>
            <person name="Stenlid J."/>
            <person name="Sun H."/>
            <person name="Sun S."/>
            <person name="Syed K."/>
            <person name="Tsang A."/>
            <person name="Wiebenga A."/>
            <person name="Young D."/>
            <person name="Pisabarro A."/>
            <person name="Eastwood D.C."/>
            <person name="Martin F."/>
            <person name="Cullen D."/>
            <person name="Grigoriev I.V."/>
            <person name="Hibbett D.S."/>
        </authorList>
    </citation>
    <scope>NUCLEOTIDE SEQUENCE [LARGE SCALE GENOMIC DNA]</scope>
    <source>
        <strain evidence="2 3">DJM-731 SS1</strain>
    </source>
</reference>
<evidence type="ECO:0000259" key="1">
    <source>
        <dbReference type="Pfam" id="PF12657"/>
    </source>
</evidence>
<dbReference type="InterPro" id="IPR036322">
    <property type="entry name" value="WD40_repeat_dom_sf"/>
</dbReference>
<dbReference type="GO" id="GO:0006384">
    <property type="term" value="P:transcription initiation at RNA polymerase III promoter"/>
    <property type="evidence" value="ECO:0007669"/>
    <property type="project" value="InterPro"/>
</dbReference>
<proteinExistence type="predicted"/>
<name>M5GER7_DACPD</name>
<protein>
    <recommendedName>
        <fullName evidence="1">Transcription factor IIIC 90kDa subunit N-terminal domain-containing protein</fullName>
    </recommendedName>
</protein>